<evidence type="ECO:0000313" key="1">
    <source>
        <dbReference type="EMBL" id="KAH3700157.1"/>
    </source>
</evidence>
<reference evidence="1" key="1">
    <citation type="journal article" date="2019" name="bioRxiv">
        <title>The Genome of the Zebra Mussel, Dreissena polymorpha: A Resource for Invasive Species Research.</title>
        <authorList>
            <person name="McCartney M.A."/>
            <person name="Auch B."/>
            <person name="Kono T."/>
            <person name="Mallez S."/>
            <person name="Zhang Y."/>
            <person name="Obille A."/>
            <person name="Becker A."/>
            <person name="Abrahante J.E."/>
            <person name="Garbe J."/>
            <person name="Badalamenti J.P."/>
            <person name="Herman A."/>
            <person name="Mangelson H."/>
            <person name="Liachko I."/>
            <person name="Sullivan S."/>
            <person name="Sone E.D."/>
            <person name="Koren S."/>
            <person name="Silverstein K.A.T."/>
            <person name="Beckman K.B."/>
            <person name="Gohl D.M."/>
        </authorList>
    </citation>
    <scope>NUCLEOTIDE SEQUENCE</scope>
    <source>
        <strain evidence="1">Duluth1</strain>
        <tissue evidence="1">Whole animal</tissue>
    </source>
</reference>
<reference evidence="1" key="2">
    <citation type="submission" date="2020-11" db="EMBL/GenBank/DDBJ databases">
        <authorList>
            <person name="McCartney M.A."/>
            <person name="Auch B."/>
            <person name="Kono T."/>
            <person name="Mallez S."/>
            <person name="Becker A."/>
            <person name="Gohl D.M."/>
            <person name="Silverstein K.A.T."/>
            <person name="Koren S."/>
            <person name="Bechman K.B."/>
            <person name="Herman A."/>
            <person name="Abrahante J.E."/>
            <person name="Garbe J."/>
        </authorList>
    </citation>
    <scope>NUCLEOTIDE SEQUENCE</scope>
    <source>
        <strain evidence="1">Duluth1</strain>
        <tissue evidence="1">Whole animal</tissue>
    </source>
</reference>
<sequence>MRPHSTLRRFLVHPKDTTLTEEVCGCVYKIPCKNCETVYIGETGRKLGTR</sequence>
<evidence type="ECO:0000313" key="3">
    <source>
        <dbReference type="Proteomes" id="UP000828390"/>
    </source>
</evidence>
<name>A0A9D4BP36_DREPO</name>
<evidence type="ECO:0000313" key="2">
    <source>
        <dbReference type="EMBL" id="KAH3701764.1"/>
    </source>
</evidence>
<protein>
    <submittedName>
        <fullName evidence="1">Uncharacterized protein</fullName>
    </submittedName>
</protein>
<dbReference type="AlphaFoldDB" id="A0A9D4BP36"/>
<dbReference type="Proteomes" id="UP000828390">
    <property type="component" value="Unassembled WGS sequence"/>
</dbReference>
<accession>A0A9D4BP36</accession>
<organism evidence="1 3">
    <name type="scientific">Dreissena polymorpha</name>
    <name type="common">Zebra mussel</name>
    <name type="synonym">Mytilus polymorpha</name>
    <dbReference type="NCBI Taxonomy" id="45954"/>
    <lineage>
        <taxon>Eukaryota</taxon>
        <taxon>Metazoa</taxon>
        <taxon>Spiralia</taxon>
        <taxon>Lophotrochozoa</taxon>
        <taxon>Mollusca</taxon>
        <taxon>Bivalvia</taxon>
        <taxon>Autobranchia</taxon>
        <taxon>Heteroconchia</taxon>
        <taxon>Euheterodonta</taxon>
        <taxon>Imparidentia</taxon>
        <taxon>Neoheterodontei</taxon>
        <taxon>Myida</taxon>
        <taxon>Dreissenoidea</taxon>
        <taxon>Dreissenidae</taxon>
        <taxon>Dreissena</taxon>
    </lineage>
</organism>
<dbReference type="EMBL" id="JAIWYP010000015">
    <property type="protein sequence ID" value="KAH3700157.1"/>
    <property type="molecule type" value="Genomic_DNA"/>
</dbReference>
<proteinExistence type="predicted"/>
<gene>
    <name evidence="1" type="ORF">DPMN_075127</name>
    <name evidence="2" type="ORF">DPMN_076760</name>
</gene>
<keyword evidence="3" id="KW-1185">Reference proteome</keyword>
<dbReference type="EMBL" id="JAIWYP010000015">
    <property type="protein sequence ID" value="KAH3701764.1"/>
    <property type="molecule type" value="Genomic_DNA"/>
</dbReference>
<comment type="caution">
    <text evidence="1">The sequence shown here is derived from an EMBL/GenBank/DDBJ whole genome shotgun (WGS) entry which is preliminary data.</text>
</comment>